<dbReference type="AlphaFoldDB" id="A0ABD5PBP7"/>
<name>A0ABD5PBP7_9EURY</name>
<dbReference type="Proteomes" id="UP001595921">
    <property type="component" value="Unassembled WGS sequence"/>
</dbReference>
<evidence type="ECO:0008006" key="3">
    <source>
        <dbReference type="Google" id="ProtNLM"/>
    </source>
</evidence>
<protein>
    <recommendedName>
        <fullName evidence="3">Amphi-Trp domain-containing protein</fullName>
    </recommendedName>
</protein>
<evidence type="ECO:0000313" key="2">
    <source>
        <dbReference type="Proteomes" id="UP001595921"/>
    </source>
</evidence>
<accession>A0ABD5PBP7</accession>
<gene>
    <name evidence="1" type="ORF">ACFO0N_08960</name>
</gene>
<evidence type="ECO:0000313" key="1">
    <source>
        <dbReference type="EMBL" id="MFC4358075.1"/>
    </source>
</evidence>
<dbReference type="RefSeq" id="WP_267624346.1">
    <property type="nucleotide sequence ID" value="NZ_JAODIW010000008.1"/>
</dbReference>
<reference evidence="1 2" key="1">
    <citation type="journal article" date="2019" name="Int. J. Syst. Evol. Microbiol.">
        <title>The Global Catalogue of Microorganisms (GCM) 10K type strain sequencing project: providing services to taxonomists for standard genome sequencing and annotation.</title>
        <authorList>
            <consortium name="The Broad Institute Genomics Platform"/>
            <consortium name="The Broad Institute Genome Sequencing Center for Infectious Disease"/>
            <person name="Wu L."/>
            <person name="Ma J."/>
        </authorList>
    </citation>
    <scope>NUCLEOTIDE SEQUENCE [LARGE SCALE GENOMIC DNA]</scope>
    <source>
        <strain evidence="1 2">CGMCC 1.12553</strain>
    </source>
</reference>
<keyword evidence="2" id="KW-1185">Reference proteome</keyword>
<comment type="caution">
    <text evidence="1">The sequence shown here is derived from an EMBL/GenBank/DDBJ whole genome shotgun (WGS) entry which is preliminary data.</text>
</comment>
<proteinExistence type="predicted"/>
<sequence length="67" mass="7119">MDPDSTAEFHEALTGLVRAARENGVDVEGGWDCRIDGTTPDFAVEIFPVVKPAADEDPDVSGSTEPD</sequence>
<organism evidence="1 2">
    <name type="scientific">Halobium salinum</name>
    <dbReference type="NCBI Taxonomy" id="1364940"/>
    <lineage>
        <taxon>Archaea</taxon>
        <taxon>Methanobacteriati</taxon>
        <taxon>Methanobacteriota</taxon>
        <taxon>Stenosarchaea group</taxon>
        <taxon>Halobacteria</taxon>
        <taxon>Halobacteriales</taxon>
        <taxon>Haloferacaceae</taxon>
        <taxon>Halobium</taxon>
    </lineage>
</organism>
<dbReference type="EMBL" id="JBHSDS010000006">
    <property type="protein sequence ID" value="MFC4358075.1"/>
    <property type="molecule type" value="Genomic_DNA"/>
</dbReference>